<dbReference type="InterPro" id="IPR029058">
    <property type="entry name" value="AB_hydrolase_fold"/>
</dbReference>
<accession>A0A8T4IST9</accession>
<dbReference type="InterPro" id="IPR000073">
    <property type="entry name" value="AB_hydrolase_1"/>
</dbReference>
<dbReference type="Proteomes" id="UP000675554">
    <property type="component" value="Unassembled WGS sequence"/>
</dbReference>
<evidence type="ECO:0000313" key="4">
    <source>
        <dbReference type="Proteomes" id="UP000675554"/>
    </source>
</evidence>
<dbReference type="PANTHER" id="PTHR37946:SF1">
    <property type="entry name" value="SLL1969 PROTEIN"/>
    <property type="match status" value="1"/>
</dbReference>
<feature type="region of interest" description="Disordered" evidence="1">
    <location>
        <begin position="21"/>
        <end position="65"/>
    </location>
</feature>
<dbReference type="PANTHER" id="PTHR37946">
    <property type="entry name" value="SLL1969 PROTEIN"/>
    <property type="match status" value="1"/>
</dbReference>
<evidence type="ECO:0000256" key="1">
    <source>
        <dbReference type="SAM" id="MobiDB-lite"/>
    </source>
</evidence>
<dbReference type="Gene3D" id="3.40.50.1820">
    <property type="entry name" value="alpha/beta hydrolase"/>
    <property type="match status" value="1"/>
</dbReference>
<sequence>MEALVLTGHVLLYPTGVRDERPPPLLTALPTSPDGADEAGGGASPSPGPGTGTGPGSDTACSLLPTEGRTHPPVLLLHGFVDNRSIFLLLRRALAKHGWCHLYALNHSLLTWDIRVAAERLAEQVEEICARTGHRRIDLIGHSLGGLTARYYVQRLGGDARIRTLITLGTPHSGTRAAPPFSPHPLIRQMRPGSSLLRDLAGPEPHGCRTSFVSFWSDLDELMIPRSTARLDHPDLRVRNVHVRGVGHLSLPVDCAVSARIRAELAGEAHTGALSAASPEAPSASPAGVA</sequence>
<feature type="domain" description="AB hydrolase-1" evidence="2">
    <location>
        <begin position="72"/>
        <end position="178"/>
    </location>
</feature>
<gene>
    <name evidence="3" type="ORF">KDA82_17365</name>
</gene>
<reference evidence="3" key="1">
    <citation type="submission" date="2021-04" db="EMBL/GenBank/DDBJ databases">
        <title>Sequencing of actinobacteria type strains.</title>
        <authorList>
            <person name="Nguyen G.-S."/>
            <person name="Wentzel A."/>
        </authorList>
    </citation>
    <scope>NUCLEOTIDE SEQUENCE</scope>
    <source>
        <strain evidence="3">DSM 42095</strain>
    </source>
</reference>
<proteinExistence type="predicted"/>
<comment type="caution">
    <text evidence="3">The sequence shown here is derived from an EMBL/GenBank/DDBJ whole genome shotgun (WGS) entry which is preliminary data.</text>
</comment>
<keyword evidence="4" id="KW-1185">Reference proteome</keyword>
<dbReference type="EMBL" id="JAGSMN010000379">
    <property type="protein sequence ID" value="MBR7674758.1"/>
    <property type="molecule type" value="Genomic_DNA"/>
</dbReference>
<dbReference type="SUPFAM" id="SSF53474">
    <property type="entry name" value="alpha/beta-Hydrolases"/>
    <property type="match status" value="1"/>
</dbReference>
<dbReference type="GO" id="GO:0016787">
    <property type="term" value="F:hydrolase activity"/>
    <property type="evidence" value="ECO:0007669"/>
    <property type="project" value="UniProtKB-KW"/>
</dbReference>
<evidence type="ECO:0000259" key="2">
    <source>
        <dbReference type="Pfam" id="PF00561"/>
    </source>
</evidence>
<organism evidence="3 4">
    <name type="scientific">Streptomyces daliensis</name>
    <dbReference type="NCBI Taxonomy" id="299421"/>
    <lineage>
        <taxon>Bacteria</taxon>
        <taxon>Bacillati</taxon>
        <taxon>Actinomycetota</taxon>
        <taxon>Actinomycetes</taxon>
        <taxon>Kitasatosporales</taxon>
        <taxon>Streptomycetaceae</taxon>
        <taxon>Streptomyces</taxon>
    </lineage>
</organism>
<name>A0A8T4IST9_9ACTN</name>
<evidence type="ECO:0000313" key="3">
    <source>
        <dbReference type="EMBL" id="MBR7674758.1"/>
    </source>
</evidence>
<keyword evidence="3" id="KW-0378">Hydrolase</keyword>
<protein>
    <submittedName>
        <fullName evidence="3">Alpha/beta fold hydrolase</fullName>
    </submittedName>
</protein>
<feature type="compositionally biased region" description="Gly residues" evidence="1">
    <location>
        <begin position="38"/>
        <end position="55"/>
    </location>
</feature>
<dbReference type="AlphaFoldDB" id="A0A8T4IST9"/>
<dbReference type="Pfam" id="PF00561">
    <property type="entry name" value="Abhydrolase_1"/>
    <property type="match status" value="1"/>
</dbReference>